<accession>A0A2T0ZY89</accession>
<gene>
    <name evidence="8" type="ORF">CLV47_11281</name>
</gene>
<dbReference type="InterPro" id="IPR050775">
    <property type="entry name" value="FAD-binding_Monooxygenases"/>
</dbReference>
<dbReference type="Pfam" id="PF00743">
    <property type="entry name" value="FMO-like"/>
    <property type="match status" value="1"/>
</dbReference>
<evidence type="ECO:0000256" key="3">
    <source>
        <dbReference type="ARBA" id="ARBA00022630"/>
    </source>
</evidence>
<dbReference type="GO" id="GO:0050660">
    <property type="term" value="F:flavin adenine dinucleotide binding"/>
    <property type="evidence" value="ECO:0007669"/>
    <property type="project" value="InterPro"/>
</dbReference>
<dbReference type="EMBL" id="PVUE01000012">
    <property type="protein sequence ID" value="PRZ41048.1"/>
    <property type="molecule type" value="Genomic_DNA"/>
</dbReference>
<dbReference type="Proteomes" id="UP000237752">
    <property type="component" value="Unassembled WGS sequence"/>
</dbReference>
<dbReference type="GO" id="GO:0004499">
    <property type="term" value="F:N,N-dimethylaniline monooxygenase activity"/>
    <property type="evidence" value="ECO:0007669"/>
    <property type="project" value="InterPro"/>
</dbReference>
<dbReference type="OrthoDB" id="5168853at2"/>
<dbReference type="GO" id="GO:0050661">
    <property type="term" value="F:NADP binding"/>
    <property type="evidence" value="ECO:0007669"/>
    <property type="project" value="InterPro"/>
</dbReference>
<dbReference type="AlphaFoldDB" id="A0A2T0ZY89"/>
<keyword evidence="4" id="KW-0274">FAD</keyword>
<keyword evidence="7" id="KW-0503">Monooxygenase</keyword>
<comment type="cofactor">
    <cofactor evidence="1">
        <name>FAD</name>
        <dbReference type="ChEBI" id="CHEBI:57692"/>
    </cofactor>
</comment>
<evidence type="ECO:0000256" key="2">
    <source>
        <dbReference type="ARBA" id="ARBA00010139"/>
    </source>
</evidence>
<keyword evidence="3" id="KW-0285">Flavoprotein</keyword>
<evidence type="ECO:0000256" key="7">
    <source>
        <dbReference type="ARBA" id="ARBA00023033"/>
    </source>
</evidence>
<proteinExistence type="inferred from homology"/>
<dbReference type="RefSeq" id="WP_106349703.1">
    <property type="nucleotide sequence ID" value="NZ_PVUE01000012.1"/>
</dbReference>
<name>A0A2T0ZY89_9ACTN</name>
<dbReference type="InterPro" id="IPR036188">
    <property type="entry name" value="FAD/NAD-bd_sf"/>
</dbReference>
<dbReference type="Gene3D" id="3.50.50.60">
    <property type="entry name" value="FAD/NAD(P)-binding domain"/>
    <property type="match status" value="2"/>
</dbReference>
<dbReference type="InterPro" id="IPR020946">
    <property type="entry name" value="Flavin_mOase-like"/>
</dbReference>
<comment type="caution">
    <text evidence="8">The sequence shown here is derived from an EMBL/GenBank/DDBJ whole genome shotgun (WGS) entry which is preliminary data.</text>
</comment>
<evidence type="ECO:0000256" key="1">
    <source>
        <dbReference type="ARBA" id="ARBA00001974"/>
    </source>
</evidence>
<sequence length="542" mass="60354">MTQAATKSDTRQDANLDYDVVIIGAGFAGMYQLHTLRSKGFRCHVYETGDGVGGTWYWNRYPGARCDVESVYYSYSFDKDLEQEWTWPERYSAQPDILKYADHVADRFDLRKDITFETRVDSLEFDQAANIWSVHTDKDEIVQARYVVAAIGCLSSSQIPQFDGMDDFRGKIYHTGRWPHEDVDLDGKRVGVVGTGSSAIQTITKIAPSVGDLTVFQRTPNFSIPANNRPLTEDEIAAVKSRYPQIRETLRRSRAGIVPKATGKTVGELTPEDARKALQMRWEDGGLQITAAFEDTLVNPAANDVVAEFVRSQIREIVDDPHTAELLSPKTYPIGTKRCCVDTGYFESYNRDNVHLVDLNAGPIERFTAQGLRAGGKDYEFDVIILATGFDAMTGPLNNIDIRGGAGSLKEKWEHGPRTYLGIMSEGFPNLFMITGPGSPSVLSNMIVSIEQHVDWVTDTIGHLDESGMSRIEPVKEAEDKWVDRVNEAASMTLMPQANSWYMGANIPGKTRIFMPFVGGVNVYRDICDKVVADGYDGFALA</sequence>
<evidence type="ECO:0000313" key="9">
    <source>
        <dbReference type="Proteomes" id="UP000237752"/>
    </source>
</evidence>
<dbReference type="SUPFAM" id="SSF51905">
    <property type="entry name" value="FAD/NAD(P)-binding domain"/>
    <property type="match status" value="2"/>
</dbReference>
<organism evidence="8 9">
    <name type="scientific">Antricoccus suffuscus</name>
    <dbReference type="NCBI Taxonomy" id="1629062"/>
    <lineage>
        <taxon>Bacteria</taxon>
        <taxon>Bacillati</taxon>
        <taxon>Actinomycetota</taxon>
        <taxon>Actinomycetes</taxon>
        <taxon>Geodermatophilales</taxon>
        <taxon>Antricoccaceae</taxon>
        <taxon>Antricoccus</taxon>
    </lineage>
</organism>
<reference evidence="8 9" key="1">
    <citation type="submission" date="2018-03" db="EMBL/GenBank/DDBJ databases">
        <title>Genomic Encyclopedia of Archaeal and Bacterial Type Strains, Phase II (KMG-II): from individual species to whole genera.</title>
        <authorList>
            <person name="Goeker M."/>
        </authorList>
    </citation>
    <scope>NUCLEOTIDE SEQUENCE [LARGE SCALE GENOMIC DNA]</scope>
    <source>
        <strain evidence="8 9">DSM 100065</strain>
    </source>
</reference>
<comment type="similarity">
    <text evidence="2">Belongs to the FAD-binding monooxygenase family.</text>
</comment>
<dbReference type="PANTHER" id="PTHR43098">
    <property type="entry name" value="L-ORNITHINE N(5)-MONOOXYGENASE-RELATED"/>
    <property type="match status" value="1"/>
</dbReference>
<keyword evidence="9" id="KW-1185">Reference proteome</keyword>
<protein>
    <submittedName>
        <fullName evidence="8">Cation diffusion facilitator CzcD-associated flavoprotein CzcO</fullName>
    </submittedName>
</protein>
<dbReference type="PANTHER" id="PTHR43098:SF3">
    <property type="entry name" value="L-ORNITHINE N(5)-MONOOXYGENASE-RELATED"/>
    <property type="match status" value="1"/>
</dbReference>
<keyword evidence="6" id="KW-0560">Oxidoreductase</keyword>
<evidence type="ECO:0000313" key="8">
    <source>
        <dbReference type="EMBL" id="PRZ41048.1"/>
    </source>
</evidence>
<keyword evidence="5" id="KW-0521">NADP</keyword>
<evidence type="ECO:0000256" key="4">
    <source>
        <dbReference type="ARBA" id="ARBA00022827"/>
    </source>
</evidence>
<evidence type="ECO:0000256" key="5">
    <source>
        <dbReference type="ARBA" id="ARBA00022857"/>
    </source>
</evidence>
<evidence type="ECO:0000256" key="6">
    <source>
        <dbReference type="ARBA" id="ARBA00023002"/>
    </source>
</evidence>